<evidence type="ECO:0000313" key="6">
    <source>
        <dbReference type="WBParaSite" id="ACRNAN_scaffold11971.g9288.t1"/>
    </source>
</evidence>
<feature type="binding site" evidence="3">
    <location>
        <position position="53"/>
    </location>
    <ligand>
        <name>ATP</name>
        <dbReference type="ChEBI" id="CHEBI:30616"/>
    </ligand>
</feature>
<evidence type="ECO:0000259" key="4">
    <source>
        <dbReference type="PROSITE" id="PS50011"/>
    </source>
</evidence>
<dbReference type="PRINTS" id="PR00109">
    <property type="entry name" value="TYRKINASE"/>
</dbReference>
<dbReference type="AlphaFoldDB" id="A0A914CMJ5"/>
<keyword evidence="3" id="KW-0067">ATP-binding</keyword>
<evidence type="ECO:0000256" key="1">
    <source>
        <dbReference type="ARBA" id="ARBA00004167"/>
    </source>
</evidence>
<dbReference type="InterPro" id="IPR050122">
    <property type="entry name" value="RTK"/>
</dbReference>
<dbReference type="InterPro" id="IPR017441">
    <property type="entry name" value="Protein_kinase_ATP_BS"/>
</dbReference>
<name>A0A914CMJ5_9BILA</name>
<reference evidence="6" key="1">
    <citation type="submission" date="2022-11" db="UniProtKB">
        <authorList>
            <consortium name="WormBaseParasite"/>
        </authorList>
    </citation>
    <scope>IDENTIFICATION</scope>
</reference>
<dbReference type="PROSITE" id="PS00107">
    <property type="entry name" value="PROTEIN_KINASE_ATP"/>
    <property type="match status" value="1"/>
</dbReference>
<dbReference type="GO" id="GO:0007169">
    <property type="term" value="P:cell surface receptor protein tyrosine kinase signaling pathway"/>
    <property type="evidence" value="ECO:0007669"/>
    <property type="project" value="TreeGrafter"/>
</dbReference>
<dbReference type="Pfam" id="PF07714">
    <property type="entry name" value="PK_Tyr_Ser-Thr"/>
    <property type="match status" value="2"/>
</dbReference>
<dbReference type="PROSITE" id="PS00109">
    <property type="entry name" value="PROTEIN_KINASE_TYR"/>
    <property type="match status" value="1"/>
</dbReference>
<evidence type="ECO:0000313" key="5">
    <source>
        <dbReference type="Proteomes" id="UP000887540"/>
    </source>
</evidence>
<dbReference type="PANTHER" id="PTHR24416">
    <property type="entry name" value="TYROSINE-PROTEIN KINASE RECEPTOR"/>
    <property type="match status" value="1"/>
</dbReference>
<dbReference type="GO" id="GO:0043235">
    <property type="term" value="C:receptor complex"/>
    <property type="evidence" value="ECO:0007669"/>
    <property type="project" value="TreeGrafter"/>
</dbReference>
<keyword evidence="5" id="KW-1185">Reference proteome</keyword>
<keyword evidence="3" id="KW-0547">Nucleotide-binding</keyword>
<dbReference type="Gene3D" id="3.30.200.20">
    <property type="entry name" value="Phosphorylase Kinase, domain 1"/>
    <property type="match status" value="1"/>
</dbReference>
<comment type="catalytic activity">
    <reaction evidence="2">
        <text>L-tyrosyl-[protein] + ATP = O-phospho-L-tyrosyl-[protein] + ADP + H(+)</text>
        <dbReference type="Rhea" id="RHEA:10596"/>
        <dbReference type="Rhea" id="RHEA-COMP:10136"/>
        <dbReference type="Rhea" id="RHEA-COMP:20101"/>
        <dbReference type="ChEBI" id="CHEBI:15378"/>
        <dbReference type="ChEBI" id="CHEBI:30616"/>
        <dbReference type="ChEBI" id="CHEBI:46858"/>
        <dbReference type="ChEBI" id="CHEBI:61978"/>
        <dbReference type="ChEBI" id="CHEBI:456216"/>
        <dbReference type="EC" id="2.7.10.1"/>
    </reaction>
</comment>
<comment type="subcellular location">
    <subcellularLocation>
        <location evidence="1">Membrane</location>
        <topology evidence="1">Single-pass membrane protein</topology>
    </subcellularLocation>
</comment>
<accession>A0A914CMJ5</accession>
<proteinExistence type="predicted"/>
<evidence type="ECO:0000256" key="3">
    <source>
        <dbReference type="PROSITE-ProRule" id="PRU10141"/>
    </source>
</evidence>
<sequence length="305" mass="35616">MIFGIHITLPIIIKDNWQNLEVIEKIGEGSFGEVWRGIWTKYDKDQSEEVAIKTLKENTCIFYEQELKVLKAGKFLRKHKNKLPERWLILYCYQITEGMEYLISNNLLHCDLSVRNVLLRNEKHIEICDFGLVRSIKKQKSGALNIVPDEAAIELLTGEKNFSEQSDVWSFGITCWEIFNYGADSYPEIRECFVIDREELIDYLKRAKRMDIPEKVHPELRNIMLECKTQGDMVEQQPFLESNIEELPKADEEMDLEAENSQMYPRTYPLTQYKIDESDEGNNKQIIVQVTSPACFPKGQKEGPH</sequence>
<dbReference type="InterPro" id="IPR000719">
    <property type="entry name" value="Prot_kinase_dom"/>
</dbReference>
<dbReference type="PANTHER" id="PTHR24416:SF611">
    <property type="entry name" value="TYROSINE-PROTEIN KINASE TRANSMEMBRANE RECEPTOR ROR"/>
    <property type="match status" value="1"/>
</dbReference>
<dbReference type="InterPro" id="IPR008266">
    <property type="entry name" value="Tyr_kinase_AS"/>
</dbReference>
<protein>
    <submittedName>
        <fullName evidence="6">Protein kinase domain-containing protein</fullName>
    </submittedName>
</protein>
<dbReference type="Proteomes" id="UP000887540">
    <property type="component" value="Unplaced"/>
</dbReference>
<organism evidence="5 6">
    <name type="scientific">Acrobeloides nanus</name>
    <dbReference type="NCBI Taxonomy" id="290746"/>
    <lineage>
        <taxon>Eukaryota</taxon>
        <taxon>Metazoa</taxon>
        <taxon>Ecdysozoa</taxon>
        <taxon>Nematoda</taxon>
        <taxon>Chromadorea</taxon>
        <taxon>Rhabditida</taxon>
        <taxon>Tylenchina</taxon>
        <taxon>Cephalobomorpha</taxon>
        <taxon>Cephaloboidea</taxon>
        <taxon>Cephalobidae</taxon>
        <taxon>Acrobeloides</taxon>
    </lineage>
</organism>
<dbReference type="InterPro" id="IPR001245">
    <property type="entry name" value="Ser-Thr/Tyr_kinase_cat_dom"/>
</dbReference>
<dbReference type="WBParaSite" id="ACRNAN_scaffold11971.g9288.t1">
    <property type="protein sequence ID" value="ACRNAN_scaffold11971.g9288.t1"/>
    <property type="gene ID" value="ACRNAN_scaffold11971.g9288"/>
</dbReference>
<dbReference type="InterPro" id="IPR011009">
    <property type="entry name" value="Kinase-like_dom_sf"/>
</dbReference>
<dbReference type="GO" id="GO:0005886">
    <property type="term" value="C:plasma membrane"/>
    <property type="evidence" value="ECO:0007669"/>
    <property type="project" value="TreeGrafter"/>
</dbReference>
<evidence type="ECO:0000256" key="2">
    <source>
        <dbReference type="ARBA" id="ARBA00051243"/>
    </source>
</evidence>
<feature type="domain" description="Protein kinase" evidence="4">
    <location>
        <begin position="20"/>
        <end position="254"/>
    </location>
</feature>
<dbReference type="GO" id="GO:0004714">
    <property type="term" value="F:transmembrane receptor protein tyrosine kinase activity"/>
    <property type="evidence" value="ECO:0007669"/>
    <property type="project" value="UniProtKB-EC"/>
</dbReference>
<dbReference type="Gene3D" id="1.10.510.10">
    <property type="entry name" value="Transferase(Phosphotransferase) domain 1"/>
    <property type="match status" value="1"/>
</dbReference>
<dbReference type="SUPFAM" id="SSF56112">
    <property type="entry name" value="Protein kinase-like (PK-like)"/>
    <property type="match status" value="1"/>
</dbReference>
<dbReference type="GO" id="GO:0005524">
    <property type="term" value="F:ATP binding"/>
    <property type="evidence" value="ECO:0007669"/>
    <property type="project" value="UniProtKB-UniRule"/>
</dbReference>
<dbReference type="PROSITE" id="PS50011">
    <property type="entry name" value="PROTEIN_KINASE_DOM"/>
    <property type="match status" value="1"/>
</dbReference>